<evidence type="ECO:0000313" key="2">
    <source>
        <dbReference type="Proteomes" id="UP000198636"/>
    </source>
</evidence>
<dbReference type="Gene3D" id="1.20.120.580">
    <property type="entry name" value="bsu32300-like"/>
    <property type="match status" value="1"/>
</dbReference>
<accession>A0A1G5ADN2</accession>
<dbReference type="STRING" id="1120976.SAMN03080606_00076"/>
<dbReference type="InterPro" id="IPR037038">
    <property type="entry name" value="HepT-like_sf"/>
</dbReference>
<sequence>MEEIRRKLNKLDEYAEILSVASTYSKEDFINNPLIYGGAERFTILGYQNILEVSTLVIKHCQFPNTKNLIKTLESNRVFPNWLSANINGRIKYIYTLEYDYLKLMNKDELYNLLPEIVSDLRHFRKYVLEYVV</sequence>
<dbReference type="AlphaFoldDB" id="A0A1G5ADN2"/>
<dbReference type="RefSeq" id="WP_091538653.1">
    <property type="nucleotide sequence ID" value="NZ_FMUS01000001.1"/>
</dbReference>
<gene>
    <name evidence="1" type="ORF">SAMN03080606_00076</name>
</gene>
<evidence type="ECO:0000313" key="1">
    <source>
        <dbReference type="EMBL" id="SCX75990.1"/>
    </source>
</evidence>
<reference evidence="1 2" key="1">
    <citation type="submission" date="2016-10" db="EMBL/GenBank/DDBJ databases">
        <authorList>
            <person name="de Groot N.N."/>
        </authorList>
    </citation>
    <scope>NUCLEOTIDE SEQUENCE [LARGE SCALE GENOMIC DNA]</scope>
    <source>
        <strain evidence="1 2">DSM 18978</strain>
    </source>
</reference>
<protein>
    <recommendedName>
        <fullName evidence="3">DUF86 domain-containing protein</fullName>
    </recommendedName>
</protein>
<dbReference type="OrthoDB" id="9796612at2"/>
<dbReference type="EMBL" id="FMUS01000001">
    <property type="protein sequence ID" value="SCX75990.1"/>
    <property type="molecule type" value="Genomic_DNA"/>
</dbReference>
<name>A0A1G5ADN2_9FIRM</name>
<evidence type="ECO:0008006" key="3">
    <source>
        <dbReference type="Google" id="ProtNLM"/>
    </source>
</evidence>
<dbReference type="Proteomes" id="UP000198636">
    <property type="component" value="Unassembled WGS sequence"/>
</dbReference>
<proteinExistence type="predicted"/>
<organism evidence="1 2">
    <name type="scientific">Alkaliphilus peptidifermentans DSM 18978</name>
    <dbReference type="NCBI Taxonomy" id="1120976"/>
    <lineage>
        <taxon>Bacteria</taxon>
        <taxon>Bacillati</taxon>
        <taxon>Bacillota</taxon>
        <taxon>Clostridia</taxon>
        <taxon>Peptostreptococcales</taxon>
        <taxon>Natronincolaceae</taxon>
        <taxon>Alkaliphilus</taxon>
    </lineage>
</organism>
<keyword evidence="2" id="KW-1185">Reference proteome</keyword>